<organism evidence="1">
    <name type="scientific">Anopheles darlingi</name>
    <name type="common">Mosquito</name>
    <dbReference type="NCBI Taxonomy" id="43151"/>
    <lineage>
        <taxon>Eukaryota</taxon>
        <taxon>Metazoa</taxon>
        <taxon>Ecdysozoa</taxon>
        <taxon>Arthropoda</taxon>
        <taxon>Hexapoda</taxon>
        <taxon>Insecta</taxon>
        <taxon>Pterygota</taxon>
        <taxon>Neoptera</taxon>
        <taxon>Endopterygota</taxon>
        <taxon>Diptera</taxon>
        <taxon>Nematocera</taxon>
        <taxon>Culicoidea</taxon>
        <taxon>Culicidae</taxon>
        <taxon>Anophelinae</taxon>
        <taxon>Anopheles</taxon>
    </lineage>
</organism>
<name>A0A2M4DFD1_ANODA</name>
<protein>
    <submittedName>
        <fullName evidence="1">Putative secreted protein</fullName>
    </submittedName>
</protein>
<evidence type="ECO:0000313" key="1">
    <source>
        <dbReference type="EMBL" id="MBW76211.1"/>
    </source>
</evidence>
<dbReference type="AlphaFoldDB" id="A0A2M4DFD1"/>
<reference evidence="1" key="1">
    <citation type="submission" date="2018-01" db="EMBL/GenBank/DDBJ databases">
        <title>An insight into the sialome of Amazonian anophelines.</title>
        <authorList>
            <person name="Ribeiro J.M."/>
            <person name="Scarpassa V."/>
            <person name="Calvo E."/>
        </authorList>
    </citation>
    <scope>NUCLEOTIDE SEQUENCE</scope>
</reference>
<proteinExistence type="predicted"/>
<sequence length="73" mass="8160">MISMKLWDQGGIICWRPVLSLSTTIWHCGAGLICSVRFRWHRALWQQTGWDIVPVPGPVTFPGIHRPASSSGC</sequence>
<accession>A0A2M4DFD1</accession>
<dbReference type="EMBL" id="GGFL01012033">
    <property type="protein sequence ID" value="MBW76211.1"/>
    <property type="molecule type" value="Transcribed_RNA"/>
</dbReference>